<dbReference type="PANTHER" id="PTHR46086:SF4">
    <property type="entry name" value="ALPHA_BETA-HYDROLASES SUPERFAMILY PROTEIN"/>
    <property type="match status" value="1"/>
</dbReference>
<comment type="caution">
    <text evidence="2">The sequence shown here is derived from an EMBL/GenBank/DDBJ whole genome shotgun (WGS) entry which is preliminary data.</text>
</comment>
<dbReference type="AlphaFoldDB" id="A0A7J7LT76"/>
<dbReference type="Gene3D" id="3.40.50.1820">
    <property type="entry name" value="alpha/beta hydrolase"/>
    <property type="match status" value="1"/>
</dbReference>
<dbReference type="Proteomes" id="UP000541444">
    <property type="component" value="Unassembled WGS sequence"/>
</dbReference>
<sequence length="477" mass="55677">MAKEDTFCKNYMVLHPNEGGVLDMVKLLGSSNMEKNKVVDGPEGMKVHDFKHRWVIFCTILLQKFLALIKRPLAWFGKQLEMWLNLLSNNQNFAVLMLNLIRRKVVWPDRESINFTSTIGHLDKRVALDKNIKHEDHRYHRVLSIMAAKLSYENAAFIKHTVVNNWQMEFVVFDDYWNEYQNLRTTQAFMFLEKTADHKLIVVSFRGTETFDADAWSTDVDMSWYDLPIPNDGKVPEKFMKVHGGFMKALGLVNGQGWPKNIEQEEDRPRAYYTLREKVRDLLEKNDKAKFIVTGHSLGGALAILFPMVLALHGETEILDRLEGIYTFGQPRVGDEKLGEFMKKQLRLHDIKYVRTVYNNDIVPRVPFDNATFLFKHFGTCLFYNSFYIGKIVIEEPNMNYFSLIWMLPKILNALYELMRSFGIYYTRGQDYGETWFLRVFRIIGLLIPGVPAHCPQDYVNATRAEVSDFLAQIKYD</sequence>
<dbReference type="EMBL" id="JACGCM010002030">
    <property type="protein sequence ID" value="KAF6145779.1"/>
    <property type="molecule type" value="Genomic_DNA"/>
</dbReference>
<dbReference type="SUPFAM" id="SSF53474">
    <property type="entry name" value="alpha/beta-Hydrolases"/>
    <property type="match status" value="1"/>
</dbReference>
<organism evidence="2 3">
    <name type="scientific">Kingdonia uniflora</name>
    <dbReference type="NCBI Taxonomy" id="39325"/>
    <lineage>
        <taxon>Eukaryota</taxon>
        <taxon>Viridiplantae</taxon>
        <taxon>Streptophyta</taxon>
        <taxon>Embryophyta</taxon>
        <taxon>Tracheophyta</taxon>
        <taxon>Spermatophyta</taxon>
        <taxon>Magnoliopsida</taxon>
        <taxon>Ranunculales</taxon>
        <taxon>Circaeasteraceae</taxon>
        <taxon>Kingdonia</taxon>
    </lineage>
</organism>
<dbReference type="CDD" id="cd00519">
    <property type="entry name" value="Lipase_3"/>
    <property type="match status" value="1"/>
</dbReference>
<keyword evidence="3" id="KW-1185">Reference proteome</keyword>
<protein>
    <recommendedName>
        <fullName evidence="1">Fungal lipase-type domain-containing protein</fullName>
    </recommendedName>
</protein>
<proteinExistence type="predicted"/>
<dbReference type="GO" id="GO:0006629">
    <property type="term" value="P:lipid metabolic process"/>
    <property type="evidence" value="ECO:0007669"/>
    <property type="project" value="InterPro"/>
</dbReference>
<dbReference type="GO" id="GO:0004806">
    <property type="term" value="F:triacylglycerol lipase activity"/>
    <property type="evidence" value="ECO:0007669"/>
    <property type="project" value="InterPro"/>
</dbReference>
<dbReference type="PANTHER" id="PTHR46086">
    <property type="entry name" value="ALPHA/BETA-HYDROLASES SUPERFAMILY PROTEIN"/>
    <property type="match status" value="1"/>
</dbReference>
<dbReference type="OrthoDB" id="438440at2759"/>
<accession>A0A7J7LT76</accession>
<evidence type="ECO:0000313" key="3">
    <source>
        <dbReference type="Proteomes" id="UP000541444"/>
    </source>
</evidence>
<evidence type="ECO:0000259" key="1">
    <source>
        <dbReference type="Pfam" id="PF01764"/>
    </source>
</evidence>
<dbReference type="InterPro" id="IPR029058">
    <property type="entry name" value="AB_hydrolase_fold"/>
</dbReference>
<dbReference type="InterPro" id="IPR044819">
    <property type="entry name" value="OBL-like"/>
</dbReference>
<feature type="domain" description="Fungal lipase-type" evidence="1">
    <location>
        <begin position="202"/>
        <end position="369"/>
    </location>
</feature>
<gene>
    <name evidence="2" type="ORF">GIB67_016228</name>
</gene>
<dbReference type="InterPro" id="IPR002921">
    <property type="entry name" value="Fungal_lipase-type"/>
</dbReference>
<reference evidence="2 3" key="1">
    <citation type="journal article" date="2020" name="IScience">
        <title>Genome Sequencing of the Endangered Kingdonia uniflora (Circaeasteraceae, Ranunculales) Reveals Potential Mechanisms of Evolutionary Specialization.</title>
        <authorList>
            <person name="Sun Y."/>
            <person name="Deng T."/>
            <person name="Zhang A."/>
            <person name="Moore M.J."/>
            <person name="Landis J.B."/>
            <person name="Lin N."/>
            <person name="Zhang H."/>
            <person name="Zhang X."/>
            <person name="Huang J."/>
            <person name="Zhang X."/>
            <person name="Sun H."/>
            <person name="Wang H."/>
        </authorList>
    </citation>
    <scope>NUCLEOTIDE SEQUENCE [LARGE SCALE GENOMIC DNA]</scope>
    <source>
        <strain evidence="2">TB1705</strain>
        <tissue evidence="2">Leaf</tissue>
    </source>
</reference>
<dbReference type="Pfam" id="PF01764">
    <property type="entry name" value="Lipase_3"/>
    <property type="match status" value="1"/>
</dbReference>
<name>A0A7J7LT76_9MAGN</name>
<evidence type="ECO:0000313" key="2">
    <source>
        <dbReference type="EMBL" id="KAF6145779.1"/>
    </source>
</evidence>